<dbReference type="PANTHER" id="PTHR42879">
    <property type="entry name" value="3-OXOACYL-(ACYL-CARRIER-PROTEIN) REDUCTASE"/>
    <property type="match status" value="1"/>
</dbReference>
<dbReference type="PANTHER" id="PTHR42879:SF6">
    <property type="entry name" value="NADPH-DEPENDENT REDUCTASE BACG"/>
    <property type="match status" value="1"/>
</dbReference>
<dbReference type="OrthoDB" id="9804774at2"/>
<comment type="similarity">
    <text evidence="1">Belongs to the short-chain dehydrogenases/reductases (SDR) family.</text>
</comment>
<dbReference type="InterPro" id="IPR002347">
    <property type="entry name" value="SDR_fam"/>
</dbReference>
<sequence length="260" mass="28139">MNLGIQNKNALVCGSTAGIGKATAILLAEEGVNVTLLARNEEKLKSVLASLPNPEKHSYLVADFSNPTELKELVQNFIAKNHGFHIVINNTGGPRSGTLLDATLAQFEDTFTMHLKCNHVLSQATIPFMKTQCFGRIVNVISTSVKEPIPGLGVSNTIRGAVGNWSKTLADEVAAFGITVNNVLPGFTETERLNEIIKVKATKENKTFDEMAEIMKHYTPAKRFAKPEETANAIVFLASEKSSYINGINVPVDGGRTKSL</sequence>
<dbReference type="PRINTS" id="PR00081">
    <property type="entry name" value="GDHRDH"/>
</dbReference>
<evidence type="ECO:0000313" key="3">
    <source>
        <dbReference type="Proteomes" id="UP000237608"/>
    </source>
</evidence>
<comment type="caution">
    <text evidence="2">The sequence shown here is derived from an EMBL/GenBank/DDBJ whole genome shotgun (WGS) entry which is preliminary data.</text>
</comment>
<dbReference type="RefSeq" id="WP_105046062.1">
    <property type="nucleotide sequence ID" value="NZ_CP150662.1"/>
</dbReference>
<dbReference type="SUPFAM" id="SSF51735">
    <property type="entry name" value="NAD(P)-binding Rossmann-fold domains"/>
    <property type="match status" value="1"/>
</dbReference>
<dbReference type="FunFam" id="3.40.50.720:FF:000084">
    <property type="entry name" value="Short-chain dehydrogenase reductase"/>
    <property type="match status" value="1"/>
</dbReference>
<dbReference type="InterPro" id="IPR050259">
    <property type="entry name" value="SDR"/>
</dbReference>
<dbReference type="CDD" id="cd05344">
    <property type="entry name" value="BKR_like_SDR_like"/>
    <property type="match status" value="1"/>
</dbReference>
<dbReference type="AlphaFoldDB" id="A0A2S7WBF4"/>
<evidence type="ECO:0000313" key="2">
    <source>
        <dbReference type="EMBL" id="PQJ74917.1"/>
    </source>
</evidence>
<protein>
    <submittedName>
        <fullName evidence="2">Short-chain dehydrogenase</fullName>
    </submittedName>
</protein>
<dbReference type="Proteomes" id="UP000237608">
    <property type="component" value="Unassembled WGS sequence"/>
</dbReference>
<dbReference type="InterPro" id="IPR036291">
    <property type="entry name" value="NAD(P)-bd_dom_sf"/>
</dbReference>
<name>A0A2S7WBF4_9FLAO</name>
<proteinExistence type="inferred from homology"/>
<accession>A0A2S7WBF4</accession>
<reference evidence="2 3" key="1">
    <citation type="submission" date="2016-12" db="EMBL/GenBank/DDBJ databases">
        <title>Trade-off between light-utilization and light-protection in marine flavobacteria.</title>
        <authorList>
            <person name="Kumagai Y."/>
            <person name="Yoshizawa S."/>
            <person name="Kogure K."/>
            <person name="Iwasaki W."/>
        </authorList>
    </citation>
    <scope>NUCLEOTIDE SEQUENCE [LARGE SCALE GENOMIC DNA]</scope>
    <source>
        <strain evidence="2 3">KCTC 22729</strain>
    </source>
</reference>
<dbReference type="Gene3D" id="3.40.50.720">
    <property type="entry name" value="NAD(P)-binding Rossmann-like Domain"/>
    <property type="match status" value="1"/>
</dbReference>
<dbReference type="Pfam" id="PF13561">
    <property type="entry name" value="adh_short_C2"/>
    <property type="match status" value="1"/>
</dbReference>
<organism evidence="2 3">
    <name type="scientific">Polaribacter gangjinensis</name>
    <dbReference type="NCBI Taxonomy" id="574710"/>
    <lineage>
        <taxon>Bacteria</taxon>
        <taxon>Pseudomonadati</taxon>
        <taxon>Bacteroidota</taxon>
        <taxon>Flavobacteriia</taxon>
        <taxon>Flavobacteriales</taxon>
        <taxon>Flavobacteriaceae</taxon>
    </lineage>
</organism>
<dbReference type="EMBL" id="MSCL01000001">
    <property type="protein sequence ID" value="PQJ74917.1"/>
    <property type="molecule type" value="Genomic_DNA"/>
</dbReference>
<gene>
    <name evidence="2" type="ORF">BTO13_06500</name>
</gene>
<evidence type="ECO:0000256" key="1">
    <source>
        <dbReference type="ARBA" id="ARBA00006484"/>
    </source>
</evidence>
<keyword evidence="3" id="KW-1185">Reference proteome</keyword>